<dbReference type="Proteomes" id="UP000322234">
    <property type="component" value="Unassembled WGS sequence"/>
</dbReference>
<dbReference type="AlphaFoldDB" id="A0A6B0RRK0"/>
<proteinExistence type="predicted"/>
<comment type="caution">
    <text evidence="1">The sequence shown here is derived from an EMBL/GenBank/DDBJ whole genome shotgun (WGS) entry which is preliminary data.</text>
</comment>
<dbReference type="EMBL" id="VBQZ03000085">
    <property type="protein sequence ID" value="MXQ92700.1"/>
    <property type="molecule type" value="Genomic_DNA"/>
</dbReference>
<evidence type="ECO:0000313" key="2">
    <source>
        <dbReference type="Proteomes" id="UP000322234"/>
    </source>
</evidence>
<evidence type="ECO:0000313" key="1">
    <source>
        <dbReference type="EMBL" id="MXQ92700.1"/>
    </source>
</evidence>
<name>A0A6B0RRK0_9CETA</name>
<accession>A0A6B0RRK0</accession>
<organism evidence="1 2">
    <name type="scientific">Bos mutus</name>
    <name type="common">wild yak</name>
    <dbReference type="NCBI Taxonomy" id="72004"/>
    <lineage>
        <taxon>Eukaryota</taxon>
        <taxon>Metazoa</taxon>
        <taxon>Chordata</taxon>
        <taxon>Craniata</taxon>
        <taxon>Vertebrata</taxon>
        <taxon>Euteleostomi</taxon>
        <taxon>Mammalia</taxon>
        <taxon>Eutheria</taxon>
        <taxon>Laurasiatheria</taxon>
        <taxon>Artiodactyla</taxon>
        <taxon>Ruminantia</taxon>
        <taxon>Pecora</taxon>
        <taxon>Bovidae</taxon>
        <taxon>Bovinae</taxon>
        <taxon>Bos</taxon>
    </lineage>
</organism>
<sequence length="70" mass="8058">MGAPIRGPSFFRRLPRIQFHVLGAPESQAEAEHVLESHRMFDDLWKVPALSVTRRRTVVGCEEALRCSRR</sequence>
<reference evidence="1" key="1">
    <citation type="submission" date="2019-10" db="EMBL/GenBank/DDBJ databases">
        <title>The sequence and de novo assembly of the wild yak genome.</title>
        <authorList>
            <person name="Liu Y."/>
        </authorList>
    </citation>
    <scope>NUCLEOTIDE SEQUENCE [LARGE SCALE GENOMIC DNA]</scope>
    <source>
        <strain evidence="1">WY2019</strain>
    </source>
</reference>
<gene>
    <name evidence="1" type="ORF">E5288_WYG004439</name>
</gene>
<protein>
    <submittedName>
        <fullName evidence="1">Uncharacterized protein</fullName>
    </submittedName>
</protein>
<keyword evidence="2" id="KW-1185">Reference proteome</keyword>